<dbReference type="Proteomes" id="UP000298030">
    <property type="component" value="Unassembled WGS sequence"/>
</dbReference>
<feature type="compositionally biased region" description="Basic and acidic residues" evidence="7">
    <location>
        <begin position="278"/>
        <end position="295"/>
    </location>
</feature>
<reference evidence="8 9" key="1">
    <citation type="journal article" date="2019" name="Nat. Ecol. Evol.">
        <title>Megaphylogeny resolves global patterns of mushroom evolution.</title>
        <authorList>
            <person name="Varga T."/>
            <person name="Krizsan K."/>
            <person name="Foldi C."/>
            <person name="Dima B."/>
            <person name="Sanchez-Garcia M."/>
            <person name="Sanchez-Ramirez S."/>
            <person name="Szollosi G.J."/>
            <person name="Szarkandi J.G."/>
            <person name="Papp V."/>
            <person name="Albert L."/>
            <person name="Andreopoulos W."/>
            <person name="Angelini C."/>
            <person name="Antonin V."/>
            <person name="Barry K.W."/>
            <person name="Bougher N.L."/>
            <person name="Buchanan P."/>
            <person name="Buyck B."/>
            <person name="Bense V."/>
            <person name="Catcheside P."/>
            <person name="Chovatia M."/>
            <person name="Cooper J."/>
            <person name="Damon W."/>
            <person name="Desjardin D."/>
            <person name="Finy P."/>
            <person name="Geml J."/>
            <person name="Haridas S."/>
            <person name="Hughes K."/>
            <person name="Justo A."/>
            <person name="Karasinski D."/>
            <person name="Kautmanova I."/>
            <person name="Kiss B."/>
            <person name="Kocsube S."/>
            <person name="Kotiranta H."/>
            <person name="LaButti K.M."/>
            <person name="Lechner B.E."/>
            <person name="Liimatainen K."/>
            <person name="Lipzen A."/>
            <person name="Lukacs Z."/>
            <person name="Mihaltcheva S."/>
            <person name="Morgado L.N."/>
            <person name="Niskanen T."/>
            <person name="Noordeloos M.E."/>
            <person name="Ohm R.A."/>
            <person name="Ortiz-Santana B."/>
            <person name="Ovrebo C."/>
            <person name="Racz N."/>
            <person name="Riley R."/>
            <person name="Savchenko A."/>
            <person name="Shiryaev A."/>
            <person name="Soop K."/>
            <person name="Spirin V."/>
            <person name="Szebenyi C."/>
            <person name="Tomsovsky M."/>
            <person name="Tulloss R.E."/>
            <person name="Uehling J."/>
            <person name="Grigoriev I.V."/>
            <person name="Vagvolgyi C."/>
            <person name="Papp T."/>
            <person name="Martin F.M."/>
            <person name="Miettinen O."/>
            <person name="Hibbett D.S."/>
            <person name="Nagy L.G."/>
        </authorList>
    </citation>
    <scope>NUCLEOTIDE SEQUENCE [LARGE SCALE GENOMIC DNA]</scope>
    <source>
        <strain evidence="8 9">FP101781</strain>
    </source>
</reference>
<dbReference type="InterPro" id="IPR036396">
    <property type="entry name" value="Cyt_P450_sf"/>
</dbReference>
<dbReference type="GO" id="GO:0006631">
    <property type="term" value="P:fatty acid metabolic process"/>
    <property type="evidence" value="ECO:0007669"/>
    <property type="project" value="UniProtKB-ARBA"/>
</dbReference>
<keyword evidence="2" id="KW-0223">Dioxygenase</keyword>
<keyword evidence="3" id="KW-0560">Oxidoreductase</keyword>
<dbReference type="InterPro" id="IPR050783">
    <property type="entry name" value="Oxylipin_biosynth_metab"/>
</dbReference>
<dbReference type="AlphaFoldDB" id="A0A4Y7ST48"/>
<accession>A0A4Y7ST48</accession>
<name>A0A4Y7ST48_COPMI</name>
<keyword evidence="9" id="KW-1185">Reference proteome</keyword>
<dbReference type="Gene3D" id="1.10.640.10">
    <property type="entry name" value="Haem peroxidase domain superfamily, animal type"/>
    <property type="match status" value="1"/>
</dbReference>
<dbReference type="Gene3D" id="1.10.630.10">
    <property type="entry name" value="Cytochrome P450"/>
    <property type="match status" value="1"/>
</dbReference>
<evidence type="ECO:0000256" key="6">
    <source>
        <dbReference type="SAM" id="Coils"/>
    </source>
</evidence>
<dbReference type="GO" id="GO:0004497">
    <property type="term" value="F:monooxygenase activity"/>
    <property type="evidence" value="ECO:0007669"/>
    <property type="project" value="InterPro"/>
</dbReference>
<dbReference type="PRINTS" id="PR00457">
    <property type="entry name" value="ANPEROXIDASE"/>
</dbReference>
<gene>
    <name evidence="8" type="ORF">FA13DRAFT_1738662</name>
</gene>
<evidence type="ECO:0000256" key="3">
    <source>
        <dbReference type="ARBA" id="ARBA00023002"/>
    </source>
</evidence>
<comment type="caution">
    <text evidence="8">The sequence shown here is derived from an EMBL/GenBank/DDBJ whole genome shotgun (WGS) entry which is preliminary data.</text>
</comment>
<dbReference type="InterPro" id="IPR037120">
    <property type="entry name" value="Haem_peroxidase_sf_animal"/>
</dbReference>
<dbReference type="PANTHER" id="PTHR11903:SF37">
    <property type="entry name" value="PSI-PRODUCING OXYGENASE A"/>
    <property type="match status" value="1"/>
</dbReference>
<evidence type="ECO:0000256" key="4">
    <source>
        <dbReference type="ARBA" id="ARBA00023004"/>
    </source>
</evidence>
<keyword evidence="5" id="KW-0349">Heme</keyword>
<protein>
    <submittedName>
        <fullName evidence="8">Heme peroxidase</fullName>
    </submittedName>
</protein>
<keyword evidence="6" id="KW-0175">Coiled coil</keyword>
<dbReference type="InterPro" id="IPR010255">
    <property type="entry name" value="Haem_peroxidase_sf"/>
</dbReference>
<organism evidence="8 9">
    <name type="scientific">Coprinellus micaceus</name>
    <name type="common">Glistening ink-cap mushroom</name>
    <name type="synonym">Coprinus micaceus</name>
    <dbReference type="NCBI Taxonomy" id="71717"/>
    <lineage>
        <taxon>Eukaryota</taxon>
        <taxon>Fungi</taxon>
        <taxon>Dikarya</taxon>
        <taxon>Basidiomycota</taxon>
        <taxon>Agaricomycotina</taxon>
        <taxon>Agaricomycetes</taxon>
        <taxon>Agaricomycetidae</taxon>
        <taxon>Agaricales</taxon>
        <taxon>Agaricineae</taxon>
        <taxon>Psathyrellaceae</taxon>
        <taxon>Coprinellus</taxon>
    </lineage>
</organism>
<dbReference type="SUPFAM" id="SSF48264">
    <property type="entry name" value="Cytochrome P450"/>
    <property type="match status" value="1"/>
</dbReference>
<dbReference type="SUPFAM" id="SSF48113">
    <property type="entry name" value="Heme-dependent peroxidases"/>
    <property type="match status" value="1"/>
</dbReference>
<proteinExistence type="predicted"/>
<keyword evidence="1 5" id="KW-0479">Metal-binding</keyword>
<keyword evidence="4 5" id="KW-0408">Iron</keyword>
<dbReference type="Pfam" id="PF03098">
    <property type="entry name" value="An_peroxidase"/>
    <property type="match status" value="1"/>
</dbReference>
<evidence type="ECO:0000313" key="8">
    <source>
        <dbReference type="EMBL" id="TEB25040.1"/>
    </source>
</evidence>
<sequence length="1071" mass="119550">MSNFLKDSMAPLETYGAAPETDFFEKTVADWSKHLESPTFGSKAPAAILDILRHKGDLDDRKMLLEVLLVAMSRREGHALSQKMQEYVISMRECRPLKPLSRFVRRRLTCPITVYKDLPHPPAGYLRLETSIPPTPPPSDIKYTFRPADGSYYNPLFPTMGQAGRPYARSVPSKHCLPKAALPDPGLVFDTLLLREKFEEHPGGISSLFFATNASSYLDLSVLYGHSQTSVDKLRRKDGTGRLWDDVFADSRLLHMPPASCALLVLMSRNHNTWTSNDKQKAANDDEKPRNKEMEAQDEEIFQRARLVNCGYFMHIILGDYVGAILGLVRDGSSWRLDPLMPIRNSSHELEPVGEGNVVSVEFNLLYRWHATLSAKDAEWTTEMTCKDVTIDDFKNAAHKHLIPDDDPKKWTFGGLKRGSNGSFSDDDLANILHNATEWRAGAFKARGIPAAMRIIEILGIQQARSWGTCSMNEFRKFVGLKRNAAESLYRDIDNLELYVGLQAEEAKAPQPGAGLCPGYTISRAILADAVCLTRGDRFFTTDFTPANLTSWGFQDCQYDTADGSYGGLLTKLLFRTLPNHYPRGSAYAHFPFLTPEFMKDNLLETQGQEIVDKYGWSRPRKNPTVAPIKTWAGVKQVLEDKSFLPLPDARIFTVAKPVVTKKLSKESWRNNEKRLSQLKNVDKALATAKDEVFKLAFADPEALSAYFAKKTTELLSAKSHSSADKSFKFVDVVHDVVNLLPVHWVSQELAGLPLKTAANPQGTWPEQMTYDMFQTVAEYVHLNFSSEHDFRLRESSQAYCEKIVEFTKEHVDKIGQRISLPDTFNHIATGGHTGHDFLKKVFDKLGKRYSHREIAAHVFAATVPSAAVWSAAVTHVLDFFLQEEGKKEATEEEVKQEKAKREMREAVAKLLESKEEGDKVKLQGYIREAIRIKPPVPGVYRTATREVVVGPENVPAFGVVYASAASANLDSIAFGPTPSAVDITRAGDKTGIVGFSENSLVSEKFLLATVPAVLGVIFEQKGLKRGAGRSGKVAAFTESWQGSPREQYISTRGSVTQFPDSLVVQVSIER</sequence>
<dbReference type="OrthoDB" id="823504at2759"/>
<dbReference type="EMBL" id="QPFP01000060">
    <property type="protein sequence ID" value="TEB25040.1"/>
    <property type="molecule type" value="Genomic_DNA"/>
</dbReference>
<keyword evidence="8" id="KW-0575">Peroxidase</keyword>
<feature type="coiled-coil region" evidence="6">
    <location>
        <begin position="881"/>
        <end position="917"/>
    </location>
</feature>
<dbReference type="PANTHER" id="PTHR11903">
    <property type="entry name" value="PROSTAGLANDIN G/H SYNTHASE"/>
    <property type="match status" value="1"/>
</dbReference>
<dbReference type="GO" id="GO:0051213">
    <property type="term" value="F:dioxygenase activity"/>
    <property type="evidence" value="ECO:0007669"/>
    <property type="project" value="UniProtKB-KW"/>
</dbReference>
<evidence type="ECO:0000256" key="7">
    <source>
        <dbReference type="SAM" id="MobiDB-lite"/>
    </source>
</evidence>
<evidence type="ECO:0000256" key="5">
    <source>
        <dbReference type="PIRSR" id="PIRSR619791-2"/>
    </source>
</evidence>
<dbReference type="InterPro" id="IPR019791">
    <property type="entry name" value="Haem_peroxidase_animal"/>
</dbReference>
<dbReference type="STRING" id="71717.A0A4Y7ST48"/>
<evidence type="ECO:0000313" key="9">
    <source>
        <dbReference type="Proteomes" id="UP000298030"/>
    </source>
</evidence>
<dbReference type="PROSITE" id="PS50292">
    <property type="entry name" value="PEROXIDASE_3"/>
    <property type="match status" value="1"/>
</dbReference>
<evidence type="ECO:0000256" key="2">
    <source>
        <dbReference type="ARBA" id="ARBA00022964"/>
    </source>
</evidence>
<dbReference type="GO" id="GO:0004601">
    <property type="term" value="F:peroxidase activity"/>
    <property type="evidence" value="ECO:0007669"/>
    <property type="project" value="UniProtKB-KW"/>
</dbReference>
<feature type="binding site" description="axial binding residue" evidence="5">
    <location>
        <position position="370"/>
    </location>
    <ligand>
        <name>heme b</name>
        <dbReference type="ChEBI" id="CHEBI:60344"/>
    </ligand>
    <ligandPart>
        <name>Fe</name>
        <dbReference type="ChEBI" id="CHEBI:18248"/>
    </ligandPart>
</feature>
<evidence type="ECO:0000256" key="1">
    <source>
        <dbReference type="ARBA" id="ARBA00022723"/>
    </source>
</evidence>
<feature type="region of interest" description="Disordered" evidence="7">
    <location>
        <begin position="275"/>
        <end position="297"/>
    </location>
</feature>
<dbReference type="GO" id="GO:0006979">
    <property type="term" value="P:response to oxidative stress"/>
    <property type="evidence" value="ECO:0007669"/>
    <property type="project" value="InterPro"/>
</dbReference>
<dbReference type="GO" id="GO:0005506">
    <property type="term" value="F:iron ion binding"/>
    <property type="evidence" value="ECO:0007669"/>
    <property type="project" value="InterPro"/>
</dbReference>
<dbReference type="GO" id="GO:0016705">
    <property type="term" value="F:oxidoreductase activity, acting on paired donors, with incorporation or reduction of molecular oxygen"/>
    <property type="evidence" value="ECO:0007669"/>
    <property type="project" value="InterPro"/>
</dbReference>
<dbReference type="GO" id="GO:0020037">
    <property type="term" value="F:heme binding"/>
    <property type="evidence" value="ECO:0007669"/>
    <property type="project" value="InterPro"/>
</dbReference>